<evidence type="ECO:0000313" key="2">
    <source>
        <dbReference type="EMBL" id="ADI16033.1"/>
    </source>
</evidence>
<dbReference type="KEGG" id="tra:Trad_2938"/>
<sequence length="406" mass="42355">MTGAAYPLEWIRAQFPALSSGEVWLDNAAGAQVPRAVLGALHHAMSTMQVNKGGAYAASRRVTAAKEGVRARVAEFLGGAPHNVIFGPNATTLVALLAQSVGETLAPGDEVIVTGLDHHANIDPWRRLAARGAVLKTWVPVGPQVRLELGDLEGLLGSKTKLVAVTAASNALGTLTDLPAIAERVHAVGARLMVDAVHYAPHALPDVRAWGADMLVFSPYKVFGPHLGVLYLSDAALGALPAPRLAFLPASEPIAWEPGTQSHEAIVAFGGVFRYLDEVAAQLGVAGSGRGAWAAVFARFAAHERALTTRLLAGLERLGAERYGLLGTSGRTATVAFNLPGRAPKEVAGHLAARGVGAAWGHFYAHELVMKHLGLAARGGAVRLSALHYTSFEEVDAALEALGALA</sequence>
<accession>D7CW83</accession>
<dbReference type="EMBL" id="CP002049">
    <property type="protein sequence ID" value="ADI16033.1"/>
    <property type="molecule type" value="Genomic_DNA"/>
</dbReference>
<dbReference type="HOGENOM" id="CLU_003433_2_2_0"/>
<evidence type="ECO:0000259" key="1">
    <source>
        <dbReference type="Pfam" id="PF00266"/>
    </source>
</evidence>
<evidence type="ECO:0000313" key="3">
    <source>
        <dbReference type="Proteomes" id="UP000000379"/>
    </source>
</evidence>
<dbReference type="InterPro" id="IPR011340">
    <property type="entry name" value="Cys_dSase-rel"/>
</dbReference>
<dbReference type="Pfam" id="PF00266">
    <property type="entry name" value="Aminotran_5"/>
    <property type="match status" value="1"/>
</dbReference>
<reference evidence="3" key="1">
    <citation type="submission" date="2010-05" db="EMBL/GenBank/DDBJ databases">
        <title>The complete genome of Truepera radiovictris DSM 17093.</title>
        <authorList>
            <consortium name="US DOE Joint Genome Institute (JGI-PGF)"/>
            <person name="Lucas S."/>
            <person name="Copeland A."/>
            <person name="Lapidus A."/>
            <person name="Glavina del Rio T."/>
            <person name="Dalin E."/>
            <person name="Tice H."/>
            <person name="Bruce D."/>
            <person name="Goodwin L."/>
            <person name="Pitluck S."/>
            <person name="Kyrpides N."/>
            <person name="Mavromatis K."/>
            <person name="Ovchinnikova G."/>
            <person name="Munk A.C."/>
            <person name="Detter J.C."/>
            <person name="Han C."/>
            <person name="Tapia R."/>
            <person name="Land M."/>
            <person name="Hauser L."/>
            <person name="Markowitz V."/>
            <person name="Cheng J.-F."/>
            <person name="Hugenholtz P."/>
            <person name="Woyke T."/>
            <person name="Wu D."/>
            <person name="Tindall B."/>
            <person name="Pomrenke H.G."/>
            <person name="Brambilla E."/>
            <person name="Klenk H.-P."/>
            <person name="Eisen J.A."/>
        </authorList>
    </citation>
    <scope>NUCLEOTIDE SEQUENCE [LARGE SCALE GENOMIC DNA]</scope>
    <source>
        <strain evidence="3">DSM 17093 / CIP 108686 / LMG 22925 / RQ-24</strain>
    </source>
</reference>
<dbReference type="AlphaFoldDB" id="D7CW83"/>
<dbReference type="NCBIfam" id="TIGR01976">
    <property type="entry name" value="am_tr_V_VC1184"/>
    <property type="match status" value="1"/>
</dbReference>
<dbReference type="OrthoDB" id="9804366at2"/>
<dbReference type="InterPro" id="IPR015421">
    <property type="entry name" value="PyrdxlP-dep_Trfase_major"/>
</dbReference>
<dbReference type="eggNOG" id="COG0520">
    <property type="taxonomic scope" value="Bacteria"/>
</dbReference>
<dbReference type="Gene3D" id="3.40.640.10">
    <property type="entry name" value="Type I PLP-dependent aspartate aminotransferase-like (Major domain)"/>
    <property type="match status" value="1"/>
</dbReference>
<reference evidence="2 3" key="2">
    <citation type="journal article" date="2011" name="Stand. Genomic Sci.">
        <title>Complete genome sequence of Truepera radiovictrix type strain (RQ-24).</title>
        <authorList>
            <person name="Ivanova N."/>
            <person name="Rohde C."/>
            <person name="Munk C."/>
            <person name="Nolan M."/>
            <person name="Lucas S."/>
            <person name="Del Rio T.G."/>
            <person name="Tice H."/>
            <person name="Deshpande S."/>
            <person name="Cheng J.F."/>
            <person name="Tapia R."/>
            <person name="Han C."/>
            <person name="Goodwin L."/>
            <person name="Pitluck S."/>
            <person name="Liolios K."/>
            <person name="Mavromatis K."/>
            <person name="Mikhailova N."/>
            <person name="Pati A."/>
            <person name="Chen A."/>
            <person name="Palaniappan K."/>
            <person name="Land M."/>
            <person name="Hauser L."/>
            <person name="Chang Y.J."/>
            <person name="Jeffries C.D."/>
            <person name="Brambilla E."/>
            <person name="Rohde M."/>
            <person name="Goker M."/>
            <person name="Tindall B.J."/>
            <person name="Woyke T."/>
            <person name="Bristow J."/>
            <person name="Eisen J.A."/>
            <person name="Markowitz V."/>
            <person name="Hugenholtz P."/>
            <person name="Kyrpides N.C."/>
            <person name="Klenk H.P."/>
            <person name="Lapidus A."/>
        </authorList>
    </citation>
    <scope>NUCLEOTIDE SEQUENCE [LARGE SCALE GENOMIC DNA]</scope>
    <source>
        <strain evidence="3">DSM 17093 / CIP 108686 / LMG 22925 / RQ-24</strain>
    </source>
</reference>
<protein>
    <submittedName>
        <fullName evidence="2">Cysteine desulfurase family protein</fullName>
        <ecNumber evidence="2">2.8.1.7</ecNumber>
    </submittedName>
</protein>
<dbReference type="Gene3D" id="3.90.1150.10">
    <property type="entry name" value="Aspartate Aminotransferase, domain 1"/>
    <property type="match status" value="1"/>
</dbReference>
<dbReference type="STRING" id="649638.Trad_2938"/>
<dbReference type="Proteomes" id="UP000000379">
    <property type="component" value="Chromosome"/>
</dbReference>
<dbReference type="GO" id="GO:0031071">
    <property type="term" value="F:cysteine desulfurase activity"/>
    <property type="evidence" value="ECO:0007669"/>
    <property type="project" value="UniProtKB-EC"/>
</dbReference>
<keyword evidence="3" id="KW-1185">Reference proteome</keyword>
<dbReference type="PANTHER" id="PTHR43586:SF21">
    <property type="entry name" value="PYRIDOXAL PHOSPHATE (PLP)-DEPENDENT ASPARTATE AMINOTRANSFERASE SUPERFAMILY"/>
    <property type="match status" value="1"/>
</dbReference>
<keyword evidence="2" id="KW-0808">Transferase</keyword>
<dbReference type="InterPro" id="IPR015424">
    <property type="entry name" value="PyrdxlP-dep_Trfase"/>
</dbReference>
<gene>
    <name evidence="2" type="ordered locus">Trad_2938</name>
</gene>
<feature type="domain" description="Aminotransferase class V" evidence="1">
    <location>
        <begin position="23"/>
        <end position="397"/>
    </location>
</feature>
<dbReference type="PANTHER" id="PTHR43586">
    <property type="entry name" value="CYSTEINE DESULFURASE"/>
    <property type="match status" value="1"/>
</dbReference>
<dbReference type="InterPro" id="IPR015422">
    <property type="entry name" value="PyrdxlP-dep_Trfase_small"/>
</dbReference>
<name>D7CW83_TRURR</name>
<organism evidence="2 3">
    <name type="scientific">Truepera radiovictrix (strain DSM 17093 / CIP 108686 / LMG 22925 / RQ-24)</name>
    <dbReference type="NCBI Taxonomy" id="649638"/>
    <lineage>
        <taxon>Bacteria</taxon>
        <taxon>Thermotogati</taxon>
        <taxon>Deinococcota</taxon>
        <taxon>Deinococci</taxon>
        <taxon>Trueperales</taxon>
        <taxon>Trueperaceae</taxon>
        <taxon>Truepera</taxon>
    </lineage>
</organism>
<proteinExistence type="predicted"/>
<dbReference type="EC" id="2.8.1.7" evidence="2"/>
<dbReference type="InterPro" id="IPR000192">
    <property type="entry name" value="Aminotrans_V_dom"/>
</dbReference>
<dbReference type="RefSeq" id="WP_013179392.1">
    <property type="nucleotide sequence ID" value="NC_014221.1"/>
</dbReference>
<dbReference type="SUPFAM" id="SSF53383">
    <property type="entry name" value="PLP-dependent transferases"/>
    <property type="match status" value="1"/>
</dbReference>